<dbReference type="PROSITE" id="PS51257">
    <property type="entry name" value="PROKAR_LIPOPROTEIN"/>
    <property type="match status" value="1"/>
</dbReference>
<protein>
    <submittedName>
        <fullName evidence="1">DUF1573 domain-containing protein</fullName>
    </submittedName>
</protein>
<dbReference type="RefSeq" id="WP_136827643.1">
    <property type="nucleotide sequence ID" value="NZ_SWBP01000008.1"/>
</dbReference>
<dbReference type="InterPro" id="IPR011467">
    <property type="entry name" value="DUF1573"/>
</dbReference>
<dbReference type="PANTHER" id="PTHR37833">
    <property type="entry name" value="LIPOPROTEIN-RELATED"/>
    <property type="match status" value="1"/>
</dbReference>
<proteinExistence type="predicted"/>
<dbReference type="Proteomes" id="UP000308181">
    <property type="component" value="Unassembled WGS sequence"/>
</dbReference>
<gene>
    <name evidence="1" type="ORF">FA046_16490</name>
</gene>
<dbReference type="Gene3D" id="2.60.40.10">
    <property type="entry name" value="Immunoglobulins"/>
    <property type="match status" value="1"/>
</dbReference>
<accession>A0A4U1BWJ1</accession>
<keyword evidence="2" id="KW-1185">Reference proteome</keyword>
<sequence length="150" mass="15798">MKYKILSVVALFAIAACNNPKTESTDQAVENSGVTATSDTTMVSAEGAPAMKFETDSYDFGKIKDGEKVSYDFFFTNTGKTPLIISDASATCGCTVPEIPKEPIAPGAKSKISVVFDSAGKNGLQDKVVTVTANTIPAQTQIHLIGEVIK</sequence>
<dbReference type="EMBL" id="SWBP01000008">
    <property type="protein sequence ID" value="TKB95597.1"/>
    <property type="molecule type" value="Genomic_DNA"/>
</dbReference>
<dbReference type="AlphaFoldDB" id="A0A4U1BWJ1"/>
<name>A0A4U1BWJ1_9SPHI</name>
<organism evidence="1 2">
    <name type="scientific">Pedobacter cryophilus</name>
    <dbReference type="NCBI Taxonomy" id="2571271"/>
    <lineage>
        <taxon>Bacteria</taxon>
        <taxon>Pseudomonadati</taxon>
        <taxon>Bacteroidota</taxon>
        <taxon>Sphingobacteriia</taxon>
        <taxon>Sphingobacteriales</taxon>
        <taxon>Sphingobacteriaceae</taxon>
        <taxon>Pedobacter</taxon>
    </lineage>
</organism>
<evidence type="ECO:0000313" key="2">
    <source>
        <dbReference type="Proteomes" id="UP000308181"/>
    </source>
</evidence>
<dbReference type="InterPro" id="IPR013783">
    <property type="entry name" value="Ig-like_fold"/>
</dbReference>
<dbReference type="Pfam" id="PF07610">
    <property type="entry name" value="DUF1573"/>
    <property type="match status" value="1"/>
</dbReference>
<comment type="caution">
    <text evidence="1">The sequence shown here is derived from an EMBL/GenBank/DDBJ whole genome shotgun (WGS) entry which is preliminary data.</text>
</comment>
<reference evidence="1 2" key="1">
    <citation type="submission" date="2019-04" db="EMBL/GenBank/DDBJ databases">
        <title>Pedobacter sp. AR-3-17 sp. nov., isolated from Arctic soil.</title>
        <authorList>
            <person name="Dahal R.H."/>
            <person name="Kim D.-U."/>
        </authorList>
    </citation>
    <scope>NUCLEOTIDE SEQUENCE [LARGE SCALE GENOMIC DNA]</scope>
    <source>
        <strain evidence="1 2">AR-3-17</strain>
    </source>
</reference>
<dbReference type="OrthoDB" id="826619at2"/>
<dbReference type="PANTHER" id="PTHR37833:SF1">
    <property type="entry name" value="SIGNAL PEPTIDE PROTEIN"/>
    <property type="match status" value="1"/>
</dbReference>
<evidence type="ECO:0000313" key="1">
    <source>
        <dbReference type="EMBL" id="TKB95597.1"/>
    </source>
</evidence>